<dbReference type="Pfam" id="PF00593">
    <property type="entry name" value="TonB_dep_Rec_b-barrel"/>
    <property type="match status" value="1"/>
</dbReference>
<dbReference type="SUPFAM" id="SSF56935">
    <property type="entry name" value="Porins"/>
    <property type="match status" value="1"/>
</dbReference>
<feature type="domain" description="TonB-dependent receptor plug" evidence="6">
    <location>
        <begin position="89"/>
        <end position="184"/>
    </location>
</feature>
<dbReference type="GO" id="GO:0009279">
    <property type="term" value="C:cell outer membrane"/>
    <property type="evidence" value="ECO:0007669"/>
    <property type="project" value="UniProtKB-SubCell"/>
</dbReference>
<evidence type="ECO:0000256" key="3">
    <source>
        <dbReference type="ARBA" id="ARBA00023237"/>
    </source>
</evidence>
<dbReference type="AlphaFoldDB" id="A0A0A0F1T9"/>
<evidence type="ECO:0000256" key="2">
    <source>
        <dbReference type="ARBA" id="ARBA00023136"/>
    </source>
</evidence>
<proteinExistence type="inferred from homology"/>
<dbReference type="PANTHER" id="PTHR40980:SF5">
    <property type="entry name" value="TONB-DEPENDENT RECEPTOR"/>
    <property type="match status" value="1"/>
</dbReference>
<evidence type="ECO:0000259" key="5">
    <source>
        <dbReference type="Pfam" id="PF00593"/>
    </source>
</evidence>
<dbReference type="Gene3D" id="2.170.130.10">
    <property type="entry name" value="TonB-dependent receptor, plug domain"/>
    <property type="match status" value="1"/>
</dbReference>
<comment type="similarity">
    <text evidence="4">Belongs to the TonB-dependent receptor family.</text>
</comment>
<protein>
    <submittedName>
        <fullName evidence="7">TonB-dependent receptor</fullName>
    </submittedName>
</protein>
<dbReference type="InterPro" id="IPR037066">
    <property type="entry name" value="Plug_dom_sf"/>
</dbReference>
<evidence type="ECO:0000259" key="6">
    <source>
        <dbReference type="Pfam" id="PF07715"/>
    </source>
</evidence>
<evidence type="ECO:0000256" key="1">
    <source>
        <dbReference type="ARBA" id="ARBA00004442"/>
    </source>
</evidence>
<keyword evidence="4" id="KW-0798">TonB box</keyword>
<dbReference type="EMBL" id="AVPT01000012">
    <property type="protein sequence ID" value="KGM56525.1"/>
    <property type="molecule type" value="Genomic_DNA"/>
</dbReference>
<dbReference type="InterPro" id="IPR000531">
    <property type="entry name" value="Beta-barrel_TonB"/>
</dbReference>
<keyword evidence="3" id="KW-0998">Cell outer membrane</keyword>
<comment type="subcellular location">
    <subcellularLocation>
        <location evidence="1 4">Cell outer membrane</location>
    </subcellularLocation>
</comment>
<gene>
    <name evidence="7" type="ORF">N799_03675</name>
</gene>
<dbReference type="eggNOG" id="COG4771">
    <property type="taxonomic scope" value="Bacteria"/>
</dbReference>
<evidence type="ECO:0000313" key="7">
    <source>
        <dbReference type="EMBL" id="KGM56525.1"/>
    </source>
</evidence>
<dbReference type="Pfam" id="PF07715">
    <property type="entry name" value="Plug"/>
    <property type="match status" value="1"/>
</dbReference>
<dbReference type="Gene3D" id="2.40.170.20">
    <property type="entry name" value="TonB-dependent receptor, beta-barrel domain"/>
    <property type="match status" value="1"/>
</dbReference>
<keyword evidence="8" id="KW-1185">Reference proteome</keyword>
<name>A0A0A0F1T9_9GAMM</name>
<sequence length="913" mass="100280">MRTSESIERQPYMKLTPARTGLFLAISALLAPGVVLGQSTQQPQPAPATPSAVSGGTTAAAAAPMQATELDVVQVKGDYIPEPMLLSSAVMTHVSKEDLERQGDSTAADALQRVAGISLNHGRYVYVRGLNERYSAALLNNSPLPSPEPLKRVVPLDLFPTNVLQTIEVQKTYSASMPAEFGGGTINLSSAVIPDEPFLDVKIGTGGNSETTFQAGLTHYGGGDSDFFGYDDGTRKMTAELKDAIATGNRITPGRDFSSDEVKKIARSFTNAPLNLLQATDSVDPDVNAEISMGSAFDVGGDARLGLVATAAMKNSWRTQLGVQQDGAVEDGVMTVQSDYDFMSTTNNATVNGLFGAAVDWGAHRVGLMTMYVHDTDKETRSSEGYSLLTGDNVRDDTTHWFEREMINTQLTGKHAFGEYRDLTVDWRASHSRASRDAPYEKGFRYREDADGFWQHDASQAQNYTRFSNVDERVDSAGVDAGWRLPVEMDATLNFGAAWSETDRDAVSREFRLLSLGNLPFYERYQRPDYLLSDYNISQGYLTLRETTGGTGAAAYHGFLDTKAAYAEIEAQLTGTVRANLGVRYEEAYQGVRPIDLFNEGQPLPTARPLDNDYLLPALSVTWNVAENQQLRFGASKTIARPQFRELAPQQYLDLDSNRLVIGNPFLVDSELTNLDLRYEWYFDQGEYFSAGLFYKDIEKPVEMVLNGRSGSSWQQSFINAPAAEVLGVELDFRKYYDSPFDWAGGSRLFLGANYTWSDSEVQVDEGDVAYTLAGNGRPQDASELVLDGSRLQGQSEHLANLQFGIENEATGSQATLLVGYASERINARGINGYSPDGIVVVQPDYMQDPGTTVDLVLKKGFNLWDTDVTLSFEARNLLGEEYSEYQEFGGGRADVMRYDLGTSYSFEISASF</sequence>
<keyword evidence="2 4" id="KW-0472">Membrane</keyword>
<keyword evidence="7" id="KW-0675">Receptor</keyword>
<organism evidence="7 8">
    <name type="scientific">Lysobacter arseniciresistens ZS79</name>
    <dbReference type="NCBI Taxonomy" id="913325"/>
    <lineage>
        <taxon>Bacteria</taxon>
        <taxon>Pseudomonadati</taxon>
        <taxon>Pseudomonadota</taxon>
        <taxon>Gammaproteobacteria</taxon>
        <taxon>Lysobacterales</taxon>
        <taxon>Lysobacteraceae</taxon>
        <taxon>Novilysobacter</taxon>
    </lineage>
</organism>
<feature type="domain" description="TonB-dependent receptor-like beta-barrel" evidence="5">
    <location>
        <begin position="393"/>
        <end position="878"/>
    </location>
</feature>
<dbReference type="eggNOG" id="COG1629">
    <property type="taxonomic scope" value="Bacteria"/>
</dbReference>
<dbReference type="InterPro" id="IPR012910">
    <property type="entry name" value="Plug_dom"/>
</dbReference>
<dbReference type="PANTHER" id="PTHR40980">
    <property type="entry name" value="PLUG DOMAIN-CONTAINING PROTEIN"/>
    <property type="match status" value="1"/>
</dbReference>
<dbReference type="InterPro" id="IPR036942">
    <property type="entry name" value="Beta-barrel_TonB_sf"/>
</dbReference>
<comment type="caution">
    <text evidence="7">The sequence shown here is derived from an EMBL/GenBank/DDBJ whole genome shotgun (WGS) entry which is preliminary data.</text>
</comment>
<reference evidence="7 8" key="1">
    <citation type="journal article" date="2015" name="Stand. Genomic Sci.">
        <title>Genomic information of the arsenic-resistant bacterium Lysobacter arseniciresistens type strain ZS79(T) and comparison of Lysobacter draft genomes.</title>
        <authorList>
            <person name="Liu L."/>
            <person name="Zhang S."/>
            <person name="Luo M."/>
            <person name="Wang G."/>
        </authorList>
    </citation>
    <scope>NUCLEOTIDE SEQUENCE [LARGE SCALE GENOMIC DNA]</scope>
    <source>
        <strain evidence="7 8">ZS79</strain>
    </source>
</reference>
<dbReference type="STRING" id="913325.N799_03675"/>
<accession>A0A0A0F1T9</accession>
<evidence type="ECO:0000256" key="4">
    <source>
        <dbReference type="RuleBase" id="RU003357"/>
    </source>
</evidence>
<evidence type="ECO:0000313" key="8">
    <source>
        <dbReference type="Proteomes" id="UP000029989"/>
    </source>
</evidence>
<dbReference type="Proteomes" id="UP000029989">
    <property type="component" value="Unassembled WGS sequence"/>
</dbReference>